<evidence type="ECO:0000313" key="3">
    <source>
        <dbReference type="Proteomes" id="UP000813824"/>
    </source>
</evidence>
<name>A0A8K0XV87_9AGAR</name>
<protein>
    <submittedName>
        <fullName evidence="2">Uncharacterized protein</fullName>
    </submittedName>
</protein>
<organism evidence="2 3">
    <name type="scientific">Cristinia sonorae</name>
    <dbReference type="NCBI Taxonomy" id="1940300"/>
    <lineage>
        <taxon>Eukaryota</taxon>
        <taxon>Fungi</taxon>
        <taxon>Dikarya</taxon>
        <taxon>Basidiomycota</taxon>
        <taxon>Agaricomycotina</taxon>
        <taxon>Agaricomycetes</taxon>
        <taxon>Agaricomycetidae</taxon>
        <taxon>Agaricales</taxon>
        <taxon>Pleurotineae</taxon>
        <taxon>Stephanosporaceae</taxon>
        <taxon>Cristinia</taxon>
    </lineage>
</organism>
<feature type="compositionally biased region" description="Polar residues" evidence="1">
    <location>
        <begin position="125"/>
        <end position="141"/>
    </location>
</feature>
<comment type="caution">
    <text evidence="2">The sequence shown here is derived from an EMBL/GenBank/DDBJ whole genome shotgun (WGS) entry which is preliminary data.</text>
</comment>
<evidence type="ECO:0000313" key="2">
    <source>
        <dbReference type="EMBL" id="KAH8108080.1"/>
    </source>
</evidence>
<feature type="compositionally biased region" description="Polar residues" evidence="1">
    <location>
        <begin position="305"/>
        <end position="327"/>
    </location>
</feature>
<feature type="compositionally biased region" description="Polar residues" evidence="1">
    <location>
        <begin position="149"/>
        <end position="174"/>
    </location>
</feature>
<feature type="compositionally biased region" description="Basic and acidic residues" evidence="1">
    <location>
        <begin position="274"/>
        <end position="291"/>
    </location>
</feature>
<reference evidence="2" key="1">
    <citation type="journal article" date="2021" name="New Phytol.">
        <title>Evolutionary innovations through gain and loss of genes in the ectomycorrhizal Boletales.</title>
        <authorList>
            <person name="Wu G."/>
            <person name="Miyauchi S."/>
            <person name="Morin E."/>
            <person name="Kuo A."/>
            <person name="Drula E."/>
            <person name="Varga T."/>
            <person name="Kohler A."/>
            <person name="Feng B."/>
            <person name="Cao Y."/>
            <person name="Lipzen A."/>
            <person name="Daum C."/>
            <person name="Hundley H."/>
            <person name="Pangilinan J."/>
            <person name="Johnson J."/>
            <person name="Barry K."/>
            <person name="LaButti K."/>
            <person name="Ng V."/>
            <person name="Ahrendt S."/>
            <person name="Min B."/>
            <person name="Choi I.G."/>
            <person name="Park H."/>
            <person name="Plett J.M."/>
            <person name="Magnuson J."/>
            <person name="Spatafora J.W."/>
            <person name="Nagy L.G."/>
            <person name="Henrissat B."/>
            <person name="Grigoriev I.V."/>
            <person name="Yang Z.L."/>
            <person name="Xu J."/>
            <person name="Martin F.M."/>
        </authorList>
    </citation>
    <scope>NUCLEOTIDE SEQUENCE</scope>
    <source>
        <strain evidence="2">KKN 215</strain>
    </source>
</reference>
<evidence type="ECO:0000256" key="1">
    <source>
        <dbReference type="SAM" id="MobiDB-lite"/>
    </source>
</evidence>
<dbReference type="Proteomes" id="UP000813824">
    <property type="component" value="Unassembled WGS sequence"/>
</dbReference>
<feature type="region of interest" description="Disordered" evidence="1">
    <location>
        <begin position="95"/>
        <end position="344"/>
    </location>
</feature>
<feature type="compositionally biased region" description="Polar residues" evidence="1">
    <location>
        <begin position="107"/>
        <end position="117"/>
    </location>
</feature>
<accession>A0A8K0XV87</accession>
<sequence length="344" mass="36585">MDNRKRKRDDDASDTIVTFHAPGDRRFDRLLRDSSLDEMKNAIRKKLKVTSDSTIHLAQLRDGARIDLEDEDDYDALFVSAAKQTVVDISVTVDKVGAGSPPRASHAPTSIQATTGASRAAGDALSSSDIPAAKDNTTASQTKRKSVNFDENSLVRTPTPASGSQKQHGINSPASILRRTTDTASSLDPQPSIPHTAPSDPHADRKKRKRASAVKPQVAPEPSVSATPSPEIDEPAKPKKRKKVVKSKAIVEDESIAAESIAEPSTPAASADNQSKEGSKASSASKDDPQSKKTPRSSKTSRTTGEPSNAAETESNTSSEIPKNTASDAVVATALPNGIKLRRR</sequence>
<dbReference type="EMBL" id="JAEVFJ010000001">
    <property type="protein sequence ID" value="KAH8108080.1"/>
    <property type="molecule type" value="Genomic_DNA"/>
</dbReference>
<gene>
    <name evidence="2" type="ORF">BXZ70DRAFT_35097</name>
</gene>
<proteinExistence type="predicted"/>
<dbReference type="OrthoDB" id="3357439at2759"/>
<dbReference type="AlphaFoldDB" id="A0A8K0XV87"/>
<keyword evidence="3" id="KW-1185">Reference proteome</keyword>